<dbReference type="EMBL" id="DVAB01000032">
    <property type="protein sequence ID" value="HIK00645.1"/>
    <property type="molecule type" value="Genomic_DNA"/>
</dbReference>
<reference evidence="1 2" key="1">
    <citation type="journal article" name="Nat. Commun.">
        <title>Undinarchaeota illuminate DPANN phylogeny and the impact of gene transfer on archaeal evolution.</title>
        <authorList>
            <person name="Dombrowski N."/>
            <person name="Williams T.A."/>
            <person name="Sun J."/>
            <person name="Woodcroft B.J."/>
            <person name="Lee J.H."/>
            <person name="Minh B.Q."/>
            <person name="Rinke C."/>
            <person name="Spang A."/>
        </authorList>
    </citation>
    <scope>NUCLEOTIDE SEQUENCE [LARGE SCALE GENOMIC DNA]</scope>
    <source>
        <strain evidence="1">MAG_bin1129</strain>
    </source>
</reference>
<dbReference type="Gene3D" id="1.10.287.1080">
    <property type="entry name" value="MazG-like"/>
    <property type="match status" value="1"/>
</dbReference>
<dbReference type="AlphaFoldDB" id="A0A832V5J1"/>
<evidence type="ECO:0000313" key="2">
    <source>
        <dbReference type="Proteomes" id="UP000646946"/>
    </source>
</evidence>
<keyword evidence="2" id="KW-1185">Reference proteome</keyword>
<gene>
    <name evidence="1" type="ORF">H1016_03840</name>
</gene>
<accession>A0A832V5J1</accession>
<dbReference type="SUPFAM" id="SSF101386">
    <property type="entry name" value="all-alpha NTP pyrophosphatases"/>
    <property type="match status" value="1"/>
</dbReference>
<organism evidence="1 2">
    <name type="scientific">Candidatus Naiadarchaeum limnaeum</name>
    <dbReference type="NCBI Taxonomy" id="2756139"/>
    <lineage>
        <taxon>Archaea</taxon>
        <taxon>Candidatus Undinarchaeota</taxon>
        <taxon>Candidatus Undinarchaeia</taxon>
        <taxon>Candidatus Naiadarchaeales</taxon>
        <taxon>Candidatus Naiadarchaeaceae</taxon>
        <taxon>Candidatus Naiadarchaeum</taxon>
    </lineage>
</organism>
<name>A0A832V5J1_9ARCH</name>
<sequence length="82" mass="9455">MSKTAIQYYENKYSGNKEKAFIHLTREVGELAAGIERGNDEMAKLELTEISALCFYLAKLYNFDLLANIETLYKKKLEAQKK</sequence>
<protein>
    <recommendedName>
        <fullName evidence="3">NTP pyrophosphohydrolase MazG putative catalytic core domain-containing protein</fullName>
    </recommendedName>
</protein>
<evidence type="ECO:0008006" key="3">
    <source>
        <dbReference type="Google" id="ProtNLM"/>
    </source>
</evidence>
<comment type="caution">
    <text evidence="1">The sequence shown here is derived from an EMBL/GenBank/DDBJ whole genome shotgun (WGS) entry which is preliminary data.</text>
</comment>
<dbReference type="Proteomes" id="UP000646946">
    <property type="component" value="Unassembled WGS sequence"/>
</dbReference>
<proteinExistence type="predicted"/>
<evidence type="ECO:0000313" key="1">
    <source>
        <dbReference type="EMBL" id="HIK00645.1"/>
    </source>
</evidence>